<reference evidence="1 2" key="1">
    <citation type="journal article" date="2018" name="Sci. Rep.">
        <title>Characterisation of pathogen-specific regions and novel effector candidates in Fusarium oxysporum f. sp. cepae.</title>
        <authorList>
            <person name="Armitage A.D."/>
            <person name="Taylor A."/>
            <person name="Sobczyk M.K."/>
            <person name="Baxter L."/>
            <person name="Greenfield B.P."/>
            <person name="Bates H.J."/>
            <person name="Wilson F."/>
            <person name="Jackson A.C."/>
            <person name="Ott S."/>
            <person name="Harrison R.J."/>
            <person name="Clarkson J.P."/>
        </authorList>
    </citation>
    <scope>NUCLEOTIDE SEQUENCE [LARGE SCALE GENOMIC DNA]</scope>
    <source>
        <strain evidence="1 2">Fp_A8</strain>
    </source>
</reference>
<gene>
    <name evidence="1" type="ORF">BFJ72_g12770</name>
</gene>
<dbReference type="EMBL" id="MRDB01000069">
    <property type="protein sequence ID" value="RKL27862.1"/>
    <property type="molecule type" value="Genomic_DNA"/>
</dbReference>
<accession>A0A420SF17</accession>
<dbReference type="Proteomes" id="UP000283569">
    <property type="component" value="Unassembled WGS sequence"/>
</dbReference>
<evidence type="ECO:0000313" key="2">
    <source>
        <dbReference type="Proteomes" id="UP000283569"/>
    </source>
</evidence>
<organism evidence="1 2">
    <name type="scientific">Gibberella intermedia</name>
    <name type="common">Bulb rot disease fungus</name>
    <name type="synonym">Fusarium proliferatum</name>
    <dbReference type="NCBI Taxonomy" id="948311"/>
    <lineage>
        <taxon>Eukaryota</taxon>
        <taxon>Fungi</taxon>
        <taxon>Dikarya</taxon>
        <taxon>Ascomycota</taxon>
        <taxon>Pezizomycotina</taxon>
        <taxon>Sordariomycetes</taxon>
        <taxon>Hypocreomycetidae</taxon>
        <taxon>Hypocreales</taxon>
        <taxon>Nectriaceae</taxon>
        <taxon>Fusarium</taxon>
        <taxon>Fusarium fujikuroi species complex</taxon>
    </lineage>
</organism>
<proteinExistence type="predicted"/>
<dbReference type="AlphaFoldDB" id="A0A420SF17"/>
<comment type="caution">
    <text evidence="1">The sequence shown here is derived from an EMBL/GenBank/DDBJ whole genome shotgun (WGS) entry which is preliminary data.</text>
</comment>
<evidence type="ECO:0000313" key="1">
    <source>
        <dbReference type="EMBL" id="RKL27862.1"/>
    </source>
</evidence>
<protein>
    <submittedName>
        <fullName evidence="1">Uncharacterized protein</fullName>
    </submittedName>
</protein>
<name>A0A420SF17_GIBIN</name>
<sequence>MSLTEGKIKSQKLGLFDLPNELLLSIIEVEDLQWMDHINIHHVSSRLFQLTFKHVYDGKRDIFEYACFTTNLDLIIECVKDRNVPTSQVWRDPDHGFYVTPLDLVTHAFEHGRCSADQYIKIAEWLFDNGYQTQQVECRDGEMITSHVVSPVLLTMLSTATDADDHRSICQVIEFLTNKGLEFPPPSSKLLRTEYKKTLEHPEYRVFAYDSGSDIEMMLQSACPPALLEFYLRNMLSNLGLTLKSRLAPGDRDDLLNIEWTALNDLVRILFDDLFAPWIYKGDSPSYFADTFEAKIKLLIKHGGIHGHEQSALENILETLRSIEARQRDNGSLDFERDGTWCWRELCLSICHYPRVRDHSLWPHCSLENPPRAIGPDVERCVHEFVRPKEWYPPQELAFARARHFEHARGKLDPSWLEDNTDKDWVNMPLDAWNFIRLKNGEPGMDTHWNYLSRGAYSAFLDETFDEDENESEADE</sequence>